<dbReference type="RefSeq" id="XP_001584505.1">
    <property type="nucleotide sequence ID" value="XM_001584455.1"/>
</dbReference>
<keyword evidence="1" id="KW-0472">Membrane</keyword>
<gene>
    <name evidence="2" type="ORF">TVAG_071830</name>
</gene>
<evidence type="ECO:0000256" key="1">
    <source>
        <dbReference type="SAM" id="Phobius"/>
    </source>
</evidence>
<reference evidence="2" key="2">
    <citation type="journal article" date="2007" name="Science">
        <title>Draft genome sequence of the sexually transmitted pathogen Trichomonas vaginalis.</title>
        <authorList>
            <person name="Carlton J.M."/>
            <person name="Hirt R.P."/>
            <person name="Silva J.C."/>
            <person name="Delcher A.L."/>
            <person name="Schatz M."/>
            <person name="Zhao Q."/>
            <person name="Wortman J.R."/>
            <person name="Bidwell S.L."/>
            <person name="Alsmark U.C.M."/>
            <person name="Besteiro S."/>
            <person name="Sicheritz-Ponten T."/>
            <person name="Noel C.J."/>
            <person name="Dacks J.B."/>
            <person name="Foster P.G."/>
            <person name="Simillion C."/>
            <person name="Van de Peer Y."/>
            <person name="Miranda-Saavedra D."/>
            <person name="Barton G.J."/>
            <person name="Westrop G.D."/>
            <person name="Mueller S."/>
            <person name="Dessi D."/>
            <person name="Fiori P.L."/>
            <person name="Ren Q."/>
            <person name="Paulsen I."/>
            <person name="Zhang H."/>
            <person name="Bastida-Corcuera F.D."/>
            <person name="Simoes-Barbosa A."/>
            <person name="Brown M.T."/>
            <person name="Hayes R.D."/>
            <person name="Mukherjee M."/>
            <person name="Okumura C.Y."/>
            <person name="Schneider R."/>
            <person name="Smith A.J."/>
            <person name="Vanacova S."/>
            <person name="Villalvazo M."/>
            <person name="Haas B.J."/>
            <person name="Pertea M."/>
            <person name="Feldblyum T.V."/>
            <person name="Utterback T.R."/>
            <person name="Shu C.L."/>
            <person name="Osoegawa K."/>
            <person name="de Jong P.J."/>
            <person name="Hrdy I."/>
            <person name="Horvathova L."/>
            <person name="Zubacova Z."/>
            <person name="Dolezal P."/>
            <person name="Malik S.B."/>
            <person name="Logsdon J.M. Jr."/>
            <person name="Henze K."/>
            <person name="Gupta A."/>
            <person name="Wang C.C."/>
            <person name="Dunne R.L."/>
            <person name="Upcroft J.A."/>
            <person name="Upcroft P."/>
            <person name="White O."/>
            <person name="Salzberg S.L."/>
            <person name="Tang P."/>
            <person name="Chiu C.-H."/>
            <person name="Lee Y.-S."/>
            <person name="Embley T.M."/>
            <person name="Coombs G.H."/>
            <person name="Mottram J.C."/>
            <person name="Tachezy J."/>
            <person name="Fraser-Liggett C.M."/>
            <person name="Johnson P.J."/>
        </authorList>
    </citation>
    <scope>NUCLEOTIDE SEQUENCE [LARGE SCALE GENOMIC DNA]</scope>
    <source>
        <strain evidence="2">G3</strain>
    </source>
</reference>
<keyword evidence="3" id="KW-1185">Reference proteome</keyword>
<feature type="transmembrane region" description="Helical" evidence="1">
    <location>
        <begin position="268"/>
        <end position="286"/>
    </location>
</feature>
<evidence type="ECO:0000313" key="2">
    <source>
        <dbReference type="EMBL" id="EAY23519.1"/>
    </source>
</evidence>
<dbReference type="VEuPathDB" id="TrichDB:TVAG_071830"/>
<reference evidence="2" key="1">
    <citation type="submission" date="2006-10" db="EMBL/GenBank/DDBJ databases">
        <authorList>
            <person name="Amadeo P."/>
            <person name="Zhao Q."/>
            <person name="Wortman J."/>
            <person name="Fraser-Liggett C."/>
            <person name="Carlton J."/>
        </authorList>
    </citation>
    <scope>NUCLEOTIDE SEQUENCE</scope>
    <source>
        <strain evidence="2">G3</strain>
    </source>
</reference>
<organism evidence="2 3">
    <name type="scientific">Trichomonas vaginalis (strain ATCC PRA-98 / G3)</name>
    <dbReference type="NCBI Taxonomy" id="412133"/>
    <lineage>
        <taxon>Eukaryota</taxon>
        <taxon>Metamonada</taxon>
        <taxon>Parabasalia</taxon>
        <taxon>Trichomonadida</taxon>
        <taxon>Trichomonadidae</taxon>
        <taxon>Trichomonas</taxon>
    </lineage>
</organism>
<dbReference type="VEuPathDB" id="TrichDB:TVAGG3_1046940"/>
<evidence type="ECO:0000313" key="3">
    <source>
        <dbReference type="Proteomes" id="UP000001542"/>
    </source>
</evidence>
<feature type="transmembrane region" description="Helical" evidence="1">
    <location>
        <begin position="423"/>
        <end position="444"/>
    </location>
</feature>
<dbReference type="InParanoid" id="A2D886"/>
<name>A2D886_TRIV3</name>
<dbReference type="Proteomes" id="UP000001542">
    <property type="component" value="Unassembled WGS sequence"/>
</dbReference>
<dbReference type="EMBL" id="DS113178">
    <property type="protein sequence ID" value="EAY23519.1"/>
    <property type="molecule type" value="Genomic_DNA"/>
</dbReference>
<sequence length="1016" mass="118767">MSGKIDSPWYIPISDALVMRHAAETKADIEVFDNYLLLRMKQDPEEMIELTRFLGIFRSQRAKLQLILSKWKGENVYYNYQFYVFSRMFESLTKTPQHYYNDLDKLHRHYLIDLSLFWQYSNNKILSVVYGFKAALAYVELVDLVKYLAYMYENDSSILMSYAEICLIALGDPKASVKYRRISSMIKDSPTACEDPIFRHVSRFYPLSVNNYQSENYYSTSDSNSNSSSTESFSKLRFHINENVIFRDEKSDNSSVAMFVRKCTDLRTFGIILSCIFIFVMSMLYLKKLRGLTNEKFENLEGLKLMISQTIEVAYRLTSGVLLYDQLEQNKNLDCKEFIKKVYNHLKNYPISYKDDYFFLAKVWGTTSQILSDQMINNCNLFDNHSTIIFQQLHQILINYNFFQGNLSNILHSTSLSCMYKKAMIITFLMSFVCVIISIGFVYFGTRLLLTRFPKEAKEFLGSRERLSLLLLKKSLESWDLFKLNFKSMKEEVKQTPQIEKSPRRIKVGHKFSSETNLNLNCEQKSRHVDLKDGKISISFIGADQLLKPSQFALMSPFVFSPTPKASDSSDVEEDEKLIPSEKLENLNLISKTIEKTKDTYKYRYLYIVIMFFLPWAITLILMFFGRIVIFFENDVTKIYLTRIDQNATELSKLPYAIYYNFKNKSIQQINFNQNLSWYRRNLMQIIEDADQIHKSIIISRHSFLIVASFFWILAMYGCFVVEESIKRGYESLFHFPIGLMNDIILQNDTKSESSMTNEIIEVSVNKETNNIICVTSNCLDVIGEEPLNIIGHKYDEIFAKNDRLRLYNLTSKKVKKFVECCYEMEKINKYALYDVSTYLTTKTAMMNLMQSNIPKNFAEEFCEKQKQSFRFSNSYTIIVKFDSSDYSMSTDNFFKAVSNMLQCYITVKFIKYEGSLCYFICPTCERVIPFLFVRDLIANSRPSSRIKLVQSKSAVLSAIILRSDVKYNLEFGEEPYLSSNLNFSPFFAKDETIAVLDKEQFLIRLDDLEKFISAV</sequence>
<dbReference type="KEGG" id="tva:5469083"/>
<keyword evidence="1" id="KW-1133">Transmembrane helix</keyword>
<feature type="transmembrane region" description="Helical" evidence="1">
    <location>
        <begin position="704"/>
        <end position="723"/>
    </location>
</feature>
<dbReference type="AlphaFoldDB" id="A2D886"/>
<proteinExistence type="predicted"/>
<keyword evidence="1" id="KW-0812">Transmembrane</keyword>
<accession>A2D886</accession>
<protein>
    <submittedName>
        <fullName evidence="2">Uncharacterized protein</fullName>
    </submittedName>
</protein>
<feature type="transmembrane region" description="Helical" evidence="1">
    <location>
        <begin position="605"/>
        <end position="630"/>
    </location>
</feature>